<keyword evidence="7" id="KW-0067">ATP-binding</keyword>
<dbReference type="GO" id="GO:0003848">
    <property type="term" value="F:2-amino-4-hydroxy-6-hydroxymethyldihydropteridine diphosphokinase activity"/>
    <property type="evidence" value="ECO:0007669"/>
    <property type="project" value="UniProtKB-EC"/>
</dbReference>
<reference evidence="10 11" key="1">
    <citation type="submission" date="2019-11" db="EMBL/GenBank/DDBJ databases">
        <title>Genome sequences of 17 halophilic strains isolated from different environments.</title>
        <authorList>
            <person name="Furrow R.E."/>
        </authorList>
    </citation>
    <scope>NUCLEOTIDE SEQUENCE [LARGE SCALE GENOMIC DNA]</scope>
    <source>
        <strain evidence="10 11">22514_16_FS</strain>
    </source>
</reference>
<keyword evidence="8" id="KW-0289">Folate biosynthesis</keyword>
<evidence type="ECO:0000256" key="1">
    <source>
        <dbReference type="ARBA" id="ARBA00000198"/>
    </source>
</evidence>
<dbReference type="RefSeq" id="WP_160850520.1">
    <property type="nucleotide sequence ID" value="NZ_WMEQ01000024.1"/>
</dbReference>
<comment type="caution">
    <text evidence="10">The sequence shown here is derived from an EMBL/GenBank/DDBJ whole genome shotgun (WGS) entry which is preliminary data.</text>
</comment>
<dbReference type="GO" id="GO:0005524">
    <property type="term" value="F:ATP binding"/>
    <property type="evidence" value="ECO:0007669"/>
    <property type="project" value="UniProtKB-KW"/>
</dbReference>
<name>A0A6I5A6G7_9BACI</name>
<protein>
    <recommendedName>
        <fullName evidence="3">2-amino-4-hydroxy-6-hydroxymethyldihydropteridine diphosphokinase</fullName>
        <ecNumber evidence="3">2.7.6.3</ecNumber>
    </recommendedName>
</protein>
<dbReference type="InterPro" id="IPR000550">
    <property type="entry name" value="Hppk"/>
</dbReference>
<evidence type="ECO:0000313" key="10">
    <source>
        <dbReference type="EMBL" id="MYL35975.1"/>
    </source>
</evidence>
<dbReference type="PANTHER" id="PTHR43071:SF1">
    <property type="entry name" value="2-AMINO-4-HYDROXY-6-HYDROXYMETHYLDIHYDROPTERIDINE PYROPHOSPHOKINASE"/>
    <property type="match status" value="1"/>
</dbReference>
<dbReference type="PANTHER" id="PTHR43071">
    <property type="entry name" value="2-AMINO-4-HYDROXY-6-HYDROXYMETHYLDIHYDROPTERIDINE PYROPHOSPHOKINASE"/>
    <property type="match status" value="1"/>
</dbReference>
<feature type="domain" description="7,8-dihydro-6-hydroxymethylpterin-pyrophosphokinase" evidence="9">
    <location>
        <begin position="5"/>
        <end position="132"/>
    </location>
</feature>
<dbReference type="InterPro" id="IPR035907">
    <property type="entry name" value="Hppk_sf"/>
</dbReference>
<dbReference type="AlphaFoldDB" id="A0A6I5A6G7"/>
<evidence type="ECO:0000256" key="3">
    <source>
        <dbReference type="ARBA" id="ARBA00013253"/>
    </source>
</evidence>
<comment type="pathway">
    <text evidence="2">Cofactor biosynthesis; tetrahydrofolate biosynthesis; 2-amino-4-hydroxy-6-hydroxymethyl-7,8-dihydropteridine diphosphate from 7,8-dihydroneopterin triphosphate: step 4/4.</text>
</comment>
<evidence type="ECO:0000256" key="5">
    <source>
        <dbReference type="ARBA" id="ARBA00022741"/>
    </source>
</evidence>
<dbReference type="OrthoDB" id="9808041at2"/>
<dbReference type="UniPathway" id="UPA00077">
    <property type="reaction ID" value="UER00155"/>
</dbReference>
<evidence type="ECO:0000313" key="11">
    <source>
        <dbReference type="Proteomes" id="UP000468638"/>
    </source>
</evidence>
<dbReference type="EC" id="2.7.6.3" evidence="3"/>
<dbReference type="Gene3D" id="3.30.70.560">
    <property type="entry name" value="7,8-Dihydro-6-hydroxymethylpterin-pyrophosphokinase HPPK"/>
    <property type="match status" value="1"/>
</dbReference>
<keyword evidence="5" id="KW-0547">Nucleotide-binding</keyword>
<dbReference type="EMBL" id="WMEQ01000024">
    <property type="protein sequence ID" value="MYL35975.1"/>
    <property type="molecule type" value="Genomic_DNA"/>
</dbReference>
<evidence type="ECO:0000259" key="9">
    <source>
        <dbReference type="Pfam" id="PF01288"/>
    </source>
</evidence>
<gene>
    <name evidence="10" type="primary">folK</name>
    <name evidence="10" type="ORF">GLW05_20605</name>
</gene>
<organism evidence="10 11">
    <name type="scientific">Pontibacillus yanchengensis</name>
    <dbReference type="NCBI Taxonomy" id="462910"/>
    <lineage>
        <taxon>Bacteria</taxon>
        <taxon>Bacillati</taxon>
        <taxon>Bacillota</taxon>
        <taxon>Bacilli</taxon>
        <taxon>Bacillales</taxon>
        <taxon>Bacillaceae</taxon>
        <taxon>Pontibacillus</taxon>
    </lineage>
</organism>
<comment type="catalytic activity">
    <reaction evidence="1">
        <text>6-hydroxymethyl-7,8-dihydropterin + ATP = (7,8-dihydropterin-6-yl)methyl diphosphate + AMP + H(+)</text>
        <dbReference type="Rhea" id="RHEA:11412"/>
        <dbReference type="ChEBI" id="CHEBI:15378"/>
        <dbReference type="ChEBI" id="CHEBI:30616"/>
        <dbReference type="ChEBI" id="CHEBI:44841"/>
        <dbReference type="ChEBI" id="CHEBI:72950"/>
        <dbReference type="ChEBI" id="CHEBI:456215"/>
        <dbReference type="EC" id="2.7.6.3"/>
    </reaction>
</comment>
<dbReference type="GO" id="GO:0046654">
    <property type="term" value="P:tetrahydrofolate biosynthetic process"/>
    <property type="evidence" value="ECO:0007669"/>
    <property type="project" value="UniProtKB-UniPathway"/>
</dbReference>
<dbReference type="CDD" id="cd00483">
    <property type="entry name" value="HPPK"/>
    <property type="match status" value="1"/>
</dbReference>
<evidence type="ECO:0000256" key="8">
    <source>
        <dbReference type="ARBA" id="ARBA00022909"/>
    </source>
</evidence>
<keyword evidence="6 10" id="KW-0418">Kinase</keyword>
<dbReference type="GO" id="GO:0016301">
    <property type="term" value="F:kinase activity"/>
    <property type="evidence" value="ECO:0007669"/>
    <property type="project" value="UniProtKB-KW"/>
</dbReference>
<sequence>MVEAYIALGSNIHPRYKFISEAIEQLAFHEQIEVIKSSAIYETVPVGYTEQGDFLNGVIKIQTNLASVELLAYCQSIEQKLGRKRSVEWGPRTIDLDILLYNQENIETEQLIVPHPRLHERAFVLVPLYDIDSHLYIPVYERTVEQLLSELADDEKKGVRQWKLKNGENASGPTES</sequence>
<dbReference type="Pfam" id="PF01288">
    <property type="entry name" value="HPPK"/>
    <property type="match status" value="1"/>
</dbReference>
<evidence type="ECO:0000256" key="6">
    <source>
        <dbReference type="ARBA" id="ARBA00022777"/>
    </source>
</evidence>
<dbReference type="Proteomes" id="UP000468638">
    <property type="component" value="Unassembled WGS sequence"/>
</dbReference>
<evidence type="ECO:0000256" key="2">
    <source>
        <dbReference type="ARBA" id="ARBA00005051"/>
    </source>
</evidence>
<proteinExistence type="predicted"/>
<keyword evidence="4 10" id="KW-0808">Transferase</keyword>
<dbReference type="SUPFAM" id="SSF55083">
    <property type="entry name" value="6-hydroxymethyl-7,8-dihydropterin pyrophosphokinase, HPPK"/>
    <property type="match status" value="1"/>
</dbReference>
<evidence type="ECO:0000256" key="7">
    <source>
        <dbReference type="ARBA" id="ARBA00022840"/>
    </source>
</evidence>
<dbReference type="NCBIfam" id="TIGR01498">
    <property type="entry name" value="folK"/>
    <property type="match status" value="1"/>
</dbReference>
<evidence type="ECO:0000256" key="4">
    <source>
        <dbReference type="ARBA" id="ARBA00022679"/>
    </source>
</evidence>
<accession>A0A6I5A6G7</accession>
<dbReference type="GO" id="GO:0046656">
    <property type="term" value="P:folic acid biosynthetic process"/>
    <property type="evidence" value="ECO:0007669"/>
    <property type="project" value="UniProtKB-KW"/>
</dbReference>